<evidence type="ECO:0000313" key="3">
    <source>
        <dbReference type="EMBL" id="EJK46540.1"/>
    </source>
</evidence>
<protein>
    <recommendedName>
        <fullName evidence="2">WW domain-containing protein</fullName>
    </recommendedName>
</protein>
<dbReference type="eggNOG" id="ENOG502SIYC">
    <property type="taxonomic scope" value="Eukaryota"/>
</dbReference>
<feature type="compositionally biased region" description="Low complexity" evidence="1">
    <location>
        <begin position="641"/>
        <end position="658"/>
    </location>
</feature>
<evidence type="ECO:0000313" key="4">
    <source>
        <dbReference type="Proteomes" id="UP000266841"/>
    </source>
</evidence>
<feature type="compositionally biased region" description="Polar residues" evidence="1">
    <location>
        <begin position="773"/>
        <end position="783"/>
    </location>
</feature>
<feature type="compositionally biased region" description="Polar residues" evidence="1">
    <location>
        <begin position="240"/>
        <end position="255"/>
    </location>
</feature>
<keyword evidence="4" id="KW-1185">Reference proteome</keyword>
<feature type="region of interest" description="Disordered" evidence="1">
    <location>
        <begin position="773"/>
        <end position="801"/>
    </location>
</feature>
<dbReference type="Proteomes" id="UP000266841">
    <property type="component" value="Unassembled WGS sequence"/>
</dbReference>
<sequence length="857" mass="94782">MSTKKQTMFAGSNSKGGGRAGRVISALIETSGMVCGSIKDTLDEKEIDMKWVESEINSIGSKMEKPKQQIYNLADRACRHGETLSPVAGASSANVGNTLMMHMPDNSFLVDDETTANGDLTEDDHTVFTNASTSLENERTESRFASVIREQQRMKNAEIEAAKLAADQITVVIGLCLSRNNATVGHPDTVSRQTAFDFNELQDRDYKYVSSTDDSGWLAGGGERGDPYLSGVPSEFSTTIPSSASDVSGQPTRTFGSGHKIAAPDRVHIPIIKIIASNASVVEEIVSSLARGEIFIPEMSVTPETLTVNSTSPPDLVVRFGCEKNDDANPEEWSNWCLEFLHNQLYDYFSPVGAQWSRRPFQITLARKVKWATVKHMNKYFANAQSVIDSWREKGPQKLQPPYADEGSRGVILEEITRPHGIYLLQDGVPTNYFAPNFPPPYTTKMRRSLINNVISKSWDKQHRDWLSDPLPKRKNPVELITSVMGCANSMGHLSPSVYDAKFAENIGALHIRSDFDLVQDAKNRDLLNAMPSSPEEDRRGGEEEEQGYHPEERAASPQRRATTGRQLDARPTNSIPSDESYGNNQTREESLSLDGSLTDTVDGPIVTGENDTSNGFSGSEVISPDPDGKQFFSNKSATRSSSFGSSSKGVSFSEGSFAEGERDRHSDRRQRTRASELSRPKDPYMDKLSDSRSERRAKAKMRDRRNDENASSPSRNPQCNSPESMAYSMDSASFFGRQQQPQHMAQIATNTDQGSVFTSATEKESLLSYVTRSTVAQSQKYQQEYEGNDVGDEASEDESLSLLLRESQSSIVPSDEDLMAIGWGKALDSNSGAYYYFTLDRAKTVWENPLSPTKHQ</sequence>
<gene>
    <name evidence="3" type="ORF">THAOC_34792</name>
</gene>
<dbReference type="AlphaFoldDB" id="K0R2W4"/>
<feature type="compositionally biased region" description="Polar residues" evidence="1">
    <location>
        <begin position="560"/>
        <end position="586"/>
    </location>
</feature>
<feature type="compositionally biased region" description="Polar residues" evidence="1">
    <location>
        <begin position="737"/>
        <end position="757"/>
    </location>
</feature>
<comment type="caution">
    <text evidence="3">The sequence shown here is derived from an EMBL/GenBank/DDBJ whole genome shotgun (WGS) entry which is preliminary data.</text>
</comment>
<evidence type="ECO:0000256" key="1">
    <source>
        <dbReference type="SAM" id="MobiDB-lite"/>
    </source>
</evidence>
<feature type="compositionally biased region" description="Basic and acidic residues" evidence="1">
    <location>
        <begin position="674"/>
        <end position="697"/>
    </location>
</feature>
<name>K0R2W4_THAOC</name>
<evidence type="ECO:0000259" key="2">
    <source>
        <dbReference type="PROSITE" id="PS50020"/>
    </source>
</evidence>
<dbReference type="InterPro" id="IPR001202">
    <property type="entry name" value="WW_dom"/>
</dbReference>
<feature type="region of interest" description="Disordered" evidence="1">
    <location>
        <begin position="528"/>
        <end position="757"/>
    </location>
</feature>
<dbReference type="OrthoDB" id="46850at2759"/>
<feature type="compositionally biased region" description="Basic and acidic residues" evidence="1">
    <location>
        <begin position="536"/>
        <end position="555"/>
    </location>
</feature>
<dbReference type="PROSITE" id="PS50020">
    <property type="entry name" value="WW_DOMAIN_2"/>
    <property type="match status" value="1"/>
</dbReference>
<organism evidence="3 4">
    <name type="scientific">Thalassiosira oceanica</name>
    <name type="common">Marine diatom</name>
    <dbReference type="NCBI Taxonomy" id="159749"/>
    <lineage>
        <taxon>Eukaryota</taxon>
        <taxon>Sar</taxon>
        <taxon>Stramenopiles</taxon>
        <taxon>Ochrophyta</taxon>
        <taxon>Bacillariophyta</taxon>
        <taxon>Coscinodiscophyceae</taxon>
        <taxon>Thalassiosirophycidae</taxon>
        <taxon>Thalassiosirales</taxon>
        <taxon>Thalassiosiraceae</taxon>
        <taxon>Thalassiosira</taxon>
    </lineage>
</organism>
<feature type="region of interest" description="Disordered" evidence="1">
    <location>
        <begin position="240"/>
        <end position="259"/>
    </location>
</feature>
<dbReference type="OMA" id="NWCLEFL"/>
<reference evidence="3 4" key="1">
    <citation type="journal article" date="2012" name="Genome Biol.">
        <title>Genome and low-iron response of an oceanic diatom adapted to chronic iron limitation.</title>
        <authorList>
            <person name="Lommer M."/>
            <person name="Specht M."/>
            <person name="Roy A.S."/>
            <person name="Kraemer L."/>
            <person name="Andreson R."/>
            <person name="Gutowska M.A."/>
            <person name="Wolf J."/>
            <person name="Bergner S.V."/>
            <person name="Schilhabel M.B."/>
            <person name="Klostermeier U.C."/>
            <person name="Beiko R.G."/>
            <person name="Rosenstiel P."/>
            <person name="Hippler M."/>
            <person name="Laroche J."/>
        </authorList>
    </citation>
    <scope>NUCLEOTIDE SEQUENCE [LARGE SCALE GENOMIC DNA]</scope>
    <source>
        <strain evidence="3 4">CCMP1005</strain>
    </source>
</reference>
<feature type="region of interest" description="Disordered" evidence="1">
    <location>
        <begin position="216"/>
        <end position="235"/>
    </location>
</feature>
<dbReference type="EMBL" id="AGNL01047694">
    <property type="protein sequence ID" value="EJK46540.1"/>
    <property type="molecule type" value="Genomic_DNA"/>
</dbReference>
<proteinExistence type="predicted"/>
<accession>K0R2W4</accession>
<feature type="compositionally biased region" description="Polar residues" evidence="1">
    <location>
        <begin position="710"/>
        <end position="724"/>
    </location>
</feature>
<feature type="domain" description="WW" evidence="2">
    <location>
        <begin position="823"/>
        <end position="852"/>
    </location>
</feature>
<feature type="compositionally biased region" description="Acidic residues" evidence="1">
    <location>
        <begin position="787"/>
        <end position="800"/>
    </location>
</feature>